<dbReference type="PANTHER" id="PTHR15231:SF1">
    <property type="entry name" value="PHOSPHATIDYLINOSITOL N-ACETYLGLUCOSAMINYLTRANSFERASE SUBUNIT H"/>
    <property type="match status" value="1"/>
</dbReference>
<evidence type="ECO:0000313" key="5">
    <source>
        <dbReference type="Proteomes" id="UP000824890"/>
    </source>
</evidence>
<evidence type="ECO:0000256" key="1">
    <source>
        <dbReference type="ARBA" id="ARBA00004687"/>
    </source>
</evidence>
<accession>A0ABQ8B7E7</accession>
<dbReference type="PANTHER" id="PTHR15231">
    <property type="entry name" value="PHOSPHATIDYLINOSITOL N-ACETYLGLUCOSAMINYLTRANSFERASE SUBUNIT H"/>
    <property type="match status" value="1"/>
</dbReference>
<organism evidence="4 5">
    <name type="scientific">Brassica napus</name>
    <name type="common">Rape</name>
    <dbReference type="NCBI Taxonomy" id="3708"/>
    <lineage>
        <taxon>Eukaryota</taxon>
        <taxon>Viridiplantae</taxon>
        <taxon>Streptophyta</taxon>
        <taxon>Embryophyta</taxon>
        <taxon>Tracheophyta</taxon>
        <taxon>Spermatophyta</taxon>
        <taxon>Magnoliopsida</taxon>
        <taxon>eudicotyledons</taxon>
        <taxon>Gunneridae</taxon>
        <taxon>Pentapetalae</taxon>
        <taxon>rosids</taxon>
        <taxon>malvids</taxon>
        <taxon>Brassicales</taxon>
        <taxon>Brassicaceae</taxon>
        <taxon>Brassiceae</taxon>
        <taxon>Brassica</taxon>
    </lineage>
</organism>
<proteinExistence type="inferred from homology"/>
<feature type="non-terminal residue" evidence="4">
    <location>
        <position position="1"/>
    </location>
</feature>
<dbReference type="InterPro" id="IPR019328">
    <property type="entry name" value="PIGH-H_dom"/>
</dbReference>
<keyword evidence="5" id="KW-1185">Reference proteome</keyword>
<protein>
    <recommendedName>
        <fullName evidence="3">Phosphatidylinositol N-acetylglucosaminyltransferase subunit H conserved domain-containing protein</fullName>
    </recommendedName>
</protein>
<evidence type="ECO:0000256" key="2">
    <source>
        <dbReference type="ARBA" id="ARBA00009610"/>
    </source>
</evidence>
<comment type="similarity">
    <text evidence="2">Belongs to the PIGH family.</text>
</comment>
<comment type="pathway">
    <text evidence="1">Glycolipid biosynthesis; glycosylphosphatidylinositol-anchor biosynthesis.</text>
</comment>
<feature type="domain" description="Phosphatidylinositol N-acetylglucosaminyltransferase subunit H conserved" evidence="3">
    <location>
        <begin position="208"/>
        <end position="248"/>
    </location>
</feature>
<reference evidence="4 5" key="1">
    <citation type="submission" date="2021-05" db="EMBL/GenBank/DDBJ databases">
        <title>Genome Assembly of Synthetic Allotetraploid Brassica napus Reveals Homoeologous Exchanges between Subgenomes.</title>
        <authorList>
            <person name="Davis J.T."/>
        </authorList>
    </citation>
    <scope>NUCLEOTIDE SEQUENCE [LARGE SCALE GENOMIC DNA]</scope>
    <source>
        <strain evidence="5">cv. Da-Ae</strain>
        <tissue evidence="4">Seedling</tissue>
    </source>
</reference>
<comment type="caution">
    <text evidence="4">The sequence shown here is derived from an EMBL/GenBank/DDBJ whole genome shotgun (WGS) entry which is preliminary data.</text>
</comment>
<evidence type="ECO:0000313" key="4">
    <source>
        <dbReference type="EMBL" id="KAH0900729.1"/>
    </source>
</evidence>
<dbReference type="EMBL" id="JAGKQM010000011">
    <property type="protein sequence ID" value="KAH0900729.1"/>
    <property type="molecule type" value="Genomic_DNA"/>
</dbReference>
<sequence>YTYIHESESVLRRGAIDIHHVIINRSRSTGYARRMGLAFFLVILGVKDCFIDAPSVFSSRGCLRWIIHMKQDNPVVLEASEASKESCSESVIIMPTFGIQLETQYLRYTYIHESESVLRRGAIDIHHVIINRSRSTGYARRMGLAFFLVILGVKDCFIDAPSVFSSRGCLRWIIHMKQDNPVVLELSVKWFLCYDTKSEASKESCSESVIIMPTFGIQLETQYLSGKTVSRFIPIGKILKPVLVECVTPELRPSLKMLVPIWKALCAVIGTDQSEMITDEKHDASGKAST</sequence>
<dbReference type="Pfam" id="PF10181">
    <property type="entry name" value="PIG-H"/>
    <property type="match status" value="1"/>
</dbReference>
<dbReference type="Proteomes" id="UP000824890">
    <property type="component" value="Unassembled WGS sequence"/>
</dbReference>
<gene>
    <name evidence="4" type="ORF">HID58_040232</name>
</gene>
<dbReference type="InterPro" id="IPR044215">
    <property type="entry name" value="PIG-H"/>
</dbReference>
<name>A0ABQ8B7E7_BRANA</name>
<evidence type="ECO:0000259" key="3">
    <source>
        <dbReference type="Pfam" id="PF10181"/>
    </source>
</evidence>